<reference evidence="1" key="1">
    <citation type="submission" date="2020-05" db="EMBL/GenBank/DDBJ databases">
        <title>Large-scale comparative analyses of tick genomes elucidate their genetic diversity and vector capacities.</title>
        <authorList>
            <person name="Jia N."/>
            <person name="Wang J."/>
            <person name="Shi W."/>
            <person name="Du L."/>
            <person name="Sun Y."/>
            <person name="Zhan W."/>
            <person name="Jiang J."/>
            <person name="Wang Q."/>
            <person name="Zhang B."/>
            <person name="Ji P."/>
            <person name="Sakyi L.B."/>
            <person name="Cui X."/>
            <person name="Yuan T."/>
            <person name="Jiang B."/>
            <person name="Yang W."/>
            <person name="Lam T.T.-Y."/>
            <person name="Chang Q."/>
            <person name="Ding S."/>
            <person name="Wang X."/>
            <person name="Zhu J."/>
            <person name="Ruan X."/>
            <person name="Zhao L."/>
            <person name="Wei J."/>
            <person name="Que T."/>
            <person name="Du C."/>
            <person name="Cheng J."/>
            <person name="Dai P."/>
            <person name="Han X."/>
            <person name="Huang E."/>
            <person name="Gao Y."/>
            <person name="Liu J."/>
            <person name="Shao H."/>
            <person name="Ye R."/>
            <person name="Li L."/>
            <person name="Wei W."/>
            <person name="Wang X."/>
            <person name="Wang C."/>
            <person name="Yang T."/>
            <person name="Huo Q."/>
            <person name="Li W."/>
            <person name="Guo W."/>
            <person name="Chen H."/>
            <person name="Zhou L."/>
            <person name="Ni X."/>
            <person name="Tian J."/>
            <person name="Zhou Y."/>
            <person name="Sheng Y."/>
            <person name="Liu T."/>
            <person name="Pan Y."/>
            <person name="Xia L."/>
            <person name="Li J."/>
            <person name="Zhao F."/>
            <person name="Cao W."/>
        </authorList>
    </citation>
    <scope>NUCLEOTIDE SEQUENCE</scope>
    <source>
        <strain evidence="1">Hyas-2018</strain>
    </source>
</reference>
<evidence type="ECO:0000313" key="2">
    <source>
        <dbReference type="Proteomes" id="UP000821845"/>
    </source>
</evidence>
<proteinExistence type="predicted"/>
<organism evidence="1 2">
    <name type="scientific">Hyalomma asiaticum</name>
    <name type="common">Tick</name>
    <dbReference type="NCBI Taxonomy" id="266040"/>
    <lineage>
        <taxon>Eukaryota</taxon>
        <taxon>Metazoa</taxon>
        <taxon>Ecdysozoa</taxon>
        <taxon>Arthropoda</taxon>
        <taxon>Chelicerata</taxon>
        <taxon>Arachnida</taxon>
        <taxon>Acari</taxon>
        <taxon>Parasitiformes</taxon>
        <taxon>Ixodida</taxon>
        <taxon>Ixodoidea</taxon>
        <taxon>Ixodidae</taxon>
        <taxon>Hyalomminae</taxon>
        <taxon>Hyalomma</taxon>
    </lineage>
</organism>
<gene>
    <name evidence="1" type="ORF">HPB50_014730</name>
</gene>
<comment type="caution">
    <text evidence="1">The sequence shown here is derived from an EMBL/GenBank/DDBJ whole genome shotgun (WGS) entry which is preliminary data.</text>
</comment>
<keyword evidence="2" id="KW-1185">Reference proteome</keyword>
<accession>A0ACB7SCV3</accession>
<sequence length="310" mass="35803">MTETYRKISAEDLFDTSEGALPFGLQQIAAEELGETPARRKESVARLLQLLSEEEDLNPRKDAQFLLRFLRVRKFNVEAALRTVRHYYRVRHTSGPVFRDFLPSKVPPAARKLMMVMKEKDVHGRRIFLFKPGIWEVEDCSFVDVHRAMILCLEHLAKDPTTQTLGMVILFDYGGFTTEKLLAVNMGMMKKFFEYLQDSMPMRLKALHGVNQGKAFDVLLAIVRPFMKAKLLQRITLHGRNFGELHKEIPPKILPEEYGGQAPPVDFEGFWNELEGYDNEYQEENGYGYTRTKNGDFATEAEIENELTFL</sequence>
<dbReference type="Proteomes" id="UP000821845">
    <property type="component" value="Chromosome 5"/>
</dbReference>
<evidence type="ECO:0000313" key="1">
    <source>
        <dbReference type="EMBL" id="KAH6930564.1"/>
    </source>
</evidence>
<protein>
    <submittedName>
        <fullName evidence="1">Uncharacterized protein</fullName>
    </submittedName>
</protein>
<name>A0ACB7SCV3_HYAAI</name>
<dbReference type="EMBL" id="CM023485">
    <property type="protein sequence ID" value="KAH6930564.1"/>
    <property type="molecule type" value="Genomic_DNA"/>
</dbReference>